<gene>
    <name evidence="1" type="ORF">QQ008_17625</name>
</gene>
<dbReference type="InterPro" id="IPR019587">
    <property type="entry name" value="Polyketide_cyclase/dehydratase"/>
</dbReference>
<proteinExistence type="predicted"/>
<protein>
    <submittedName>
        <fullName evidence="1">SRPBCC family protein</fullName>
    </submittedName>
</protein>
<dbReference type="InterPro" id="IPR023393">
    <property type="entry name" value="START-like_dom_sf"/>
</dbReference>
<dbReference type="CDD" id="cd07812">
    <property type="entry name" value="SRPBCC"/>
    <property type="match status" value="1"/>
</dbReference>
<reference evidence="1" key="1">
    <citation type="submission" date="2023-06" db="EMBL/GenBank/DDBJ databases">
        <title>Genomic of Parafulvivirga corallium.</title>
        <authorList>
            <person name="Wang G."/>
        </authorList>
    </citation>
    <scope>NUCLEOTIDE SEQUENCE</scope>
    <source>
        <strain evidence="1">BMA10</strain>
    </source>
</reference>
<accession>A0ABT8KR42</accession>
<dbReference type="EMBL" id="JAUJEA010000006">
    <property type="protein sequence ID" value="MDN5203214.1"/>
    <property type="molecule type" value="Genomic_DNA"/>
</dbReference>
<keyword evidence="2" id="KW-1185">Reference proteome</keyword>
<dbReference type="SUPFAM" id="SSF55961">
    <property type="entry name" value="Bet v1-like"/>
    <property type="match status" value="1"/>
</dbReference>
<evidence type="ECO:0000313" key="1">
    <source>
        <dbReference type="EMBL" id="MDN5203214.1"/>
    </source>
</evidence>
<dbReference type="Gene3D" id="3.30.530.20">
    <property type="match status" value="1"/>
</dbReference>
<dbReference type="Proteomes" id="UP001172082">
    <property type="component" value="Unassembled WGS sequence"/>
</dbReference>
<dbReference type="Pfam" id="PF10604">
    <property type="entry name" value="Polyketide_cyc2"/>
    <property type="match status" value="1"/>
</dbReference>
<organism evidence="1 2">
    <name type="scientific">Splendidivirga corallicola</name>
    <dbReference type="NCBI Taxonomy" id="3051826"/>
    <lineage>
        <taxon>Bacteria</taxon>
        <taxon>Pseudomonadati</taxon>
        <taxon>Bacteroidota</taxon>
        <taxon>Cytophagia</taxon>
        <taxon>Cytophagales</taxon>
        <taxon>Splendidivirgaceae</taxon>
        <taxon>Splendidivirga</taxon>
    </lineage>
</organism>
<name>A0ABT8KR42_9BACT</name>
<evidence type="ECO:0000313" key="2">
    <source>
        <dbReference type="Proteomes" id="UP001172082"/>
    </source>
</evidence>
<dbReference type="RefSeq" id="WP_346753236.1">
    <property type="nucleotide sequence ID" value="NZ_JAUJEA010000006.1"/>
</dbReference>
<sequence length="146" mass="17151">MVITSRIIVKKPVKQVWDFFDNPDNMHLWLKDFKHFEPISGKQGEVGAKAHHVYENKGKKFILEEEITKKVPYKEFSGILRHRSMESIMLNTFEDVGHDRTSLVCTVDTKFKSLPFKLFGSMMKKSFQKRQDADLNRLKECLELES</sequence>
<comment type="caution">
    <text evidence="1">The sequence shown here is derived from an EMBL/GenBank/DDBJ whole genome shotgun (WGS) entry which is preliminary data.</text>
</comment>